<protein>
    <submittedName>
        <fullName evidence="1">Uncharacterized protein</fullName>
    </submittedName>
</protein>
<evidence type="ECO:0000313" key="1">
    <source>
        <dbReference type="EMBL" id="SDV49792.1"/>
    </source>
</evidence>
<dbReference type="STRING" id="1770053.SAMN05216551_109140"/>
<keyword evidence="2" id="KW-1185">Reference proteome</keyword>
<sequence length="159" mass="17104">MIRATEGGWDAVATHLGMSRSSLENRVYERKGQQVSTDDALQMQALSDTNHFAEAVAMRSGGVFVAIPGIGEEADNTELLHKFVKLTTRFGELARRHDEATADGEIDAGEKADLIAIGNGIHQSVQELLHCSFNLHCKPETLGVAPGPVPVRQASGVRT</sequence>
<dbReference type="GO" id="GO:0003677">
    <property type="term" value="F:DNA binding"/>
    <property type="evidence" value="ECO:0007669"/>
    <property type="project" value="InterPro"/>
</dbReference>
<dbReference type="Pfam" id="PF06892">
    <property type="entry name" value="Phage_CP76"/>
    <property type="match status" value="1"/>
</dbReference>
<organism evidence="1 2">
    <name type="scientific">Chitinasiproducens palmae</name>
    <dbReference type="NCBI Taxonomy" id="1770053"/>
    <lineage>
        <taxon>Bacteria</taxon>
        <taxon>Pseudomonadati</taxon>
        <taxon>Pseudomonadota</taxon>
        <taxon>Betaproteobacteria</taxon>
        <taxon>Burkholderiales</taxon>
        <taxon>Burkholderiaceae</taxon>
        <taxon>Chitinasiproducens</taxon>
    </lineage>
</organism>
<evidence type="ECO:0000313" key="2">
    <source>
        <dbReference type="Proteomes" id="UP000243719"/>
    </source>
</evidence>
<reference evidence="2" key="1">
    <citation type="submission" date="2016-09" db="EMBL/GenBank/DDBJ databases">
        <authorList>
            <person name="Varghese N."/>
            <person name="Submissions S."/>
        </authorList>
    </citation>
    <scope>NUCLEOTIDE SEQUENCE [LARGE SCALE GENOMIC DNA]</scope>
    <source>
        <strain evidence="2">JS23</strain>
    </source>
</reference>
<dbReference type="Proteomes" id="UP000243719">
    <property type="component" value="Unassembled WGS sequence"/>
</dbReference>
<gene>
    <name evidence="1" type="ORF">SAMN05216551_109140</name>
</gene>
<dbReference type="NCBIfam" id="NF041471">
    <property type="entry name" value="phage_reg_YmfL"/>
    <property type="match status" value="1"/>
</dbReference>
<dbReference type="InterPro" id="IPR048188">
    <property type="entry name" value="YmfL-like"/>
</dbReference>
<name>A0A1H2PS72_9BURK</name>
<accession>A0A1H2PS72</accession>
<proteinExistence type="predicted"/>
<dbReference type="AlphaFoldDB" id="A0A1H2PS72"/>
<dbReference type="EMBL" id="FNLO01000009">
    <property type="protein sequence ID" value="SDV49792.1"/>
    <property type="molecule type" value="Genomic_DNA"/>
</dbReference>
<dbReference type="InterPro" id="IPR009679">
    <property type="entry name" value="Phage_186_CII-like"/>
</dbReference>